<dbReference type="PANTHER" id="PTHR37313">
    <property type="entry name" value="UPF0749 PROTEIN RV1825"/>
    <property type="match status" value="1"/>
</dbReference>
<accession>A0A9X5IRF3</accession>
<evidence type="ECO:0000256" key="1">
    <source>
        <dbReference type="ARBA" id="ARBA00009108"/>
    </source>
</evidence>
<dbReference type="EMBL" id="JAAXOW010000001">
    <property type="protein sequence ID" value="NKX92763.1"/>
    <property type="molecule type" value="Genomic_DNA"/>
</dbReference>
<dbReference type="InterPro" id="IPR010273">
    <property type="entry name" value="DUF881"/>
</dbReference>
<name>A0A9X5IRF3_9MICO</name>
<proteinExistence type="inferred from homology"/>
<dbReference type="RefSeq" id="WP_168446763.1">
    <property type="nucleotide sequence ID" value="NZ_JAAXOW010000001.1"/>
</dbReference>
<dbReference type="PANTHER" id="PTHR37313:SF4">
    <property type="entry name" value="CONSERVED MEMBRANE PROTEIN-RELATED"/>
    <property type="match status" value="1"/>
</dbReference>
<evidence type="ECO:0000313" key="3">
    <source>
        <dbReference type="Proteomes" id="UP000774283"/>
    </source>
</evidence>
<keyword evidence="3" id="KW-1185">Reference proteome</keyword>
<protein>
    <submittedName>
        <fullName evidence="2">DUF881 domain-containing protein</fullName>
    </submittedName>
</protein>
<dbReference type="Pfam" id="PF05949">
    <property type="entry name" value="DUF881"/>
    <property type="match status" value="1"/>
</dbReference>
<comment type="similarity">
    <text evidence="1">Belongs to the UPF0749 family.</text>
</comment>
<dbReference type="Gene3D" id="3.30.70.1880">
    <property type="entry name" value="Protein of unknown function DUF881"/>
    <property type="match status" value="1"/>
</dbReference>
<reference evidence="2 3" key="1">
    <citation type="submission" date="2020-04" db="EMBL/GenBank/DDBJ databases">
        <title>MicrobeNet Type strains.</title>
        <authorList>
            <person name="Nicholson A.C."/>
        </authorList>
    </citation>
    <scope>NUCLEOTIDE SEQUENCE [LARGE SCALE GENOMIC DNA]</scope>
    <source>
        <strain evidence="2 3">ATCC BAA-789</strain>
    </source>
</reference>
<comment type="caution">
    <text evidence="2">The sequence shown here is derived from an EMBL/GenBank/DDBJ whole genome shotgun (WGS) entry which is preliminary data.</text>
</comment>
<gene>
    <name evidence="2" type="ORF">HF995_05655</name>
</gene>
<dbReference type="AlphaFoldDB" id="A0A9X5IRF3"/>
<evidence type="ECO:0000313" key="2">
    <source>
        <dbReference type="EMBL" id="NKX92763.1"/>
    </source>
</evidence>
<sequence length="250" mass="26083">MRDAVAGGQRPVRATVAVTLVLALAGLLFTANARLSRSGGERHATNLAELVEIENDRVRQLGEQVDQITAEIDGILANPTVVDTPEDENIAQSDAIMAGTVAVTGPGLSVTLDDAPPSTPLSATVRPDSLVVHQQDLEAVINALWAGGAQAMTLQGQRVTVSTAFRCVGNVLSLGGRVYSPPYRVEAIGEPTALEAALGASREIQIYRQWVDRVGLGWSVDVADSLEIPAGSLPAELAQAQVPAGVDVLP</sequence>
<organism evidence="2 3">
    <name type="scientific">Sanguibacter hominis ATCC BAA-789</name>
    <dbReference type="NCBI Taxonomy" id="1312740"/>
    <lineage>
        <taxon>Bacteria</taxon>
        <taxon>Bacillati</taxon>
        <taxon>Actinomycetota</taxon>
        <taxon>Actinomycetes</taxon>
        <taxon>Micrococcales</taxon>
        <taxon>Sanguibacteraceae</taxon>
        <taxon>Sanguibacter</taxon>
    </lineage>
</organism>
<dbReference type="Proteomes" id="UP000774283">
    <property type="component" value="Unassembled WGS sequence"/>
</dbReference>
<dbReference type="GO" id="GO:0005886">
    <property type="term" value="C:plasma membrane"/>
    <property type="evidence" value="ECO:0007669"/>
    <property type="project" value="TreeGrafter"/>
</dbReference>